<evidence type="ECO:0000256" key="3">
    <source>
        <dbReference type="ARBA" id="ARBA00022737"/>
    </source>
</evidence>
<organism evidence="7 8">
    <name type="scientific">Tuber magnatum</name>
    <name type="common">white Piedmont truffle</name>
    <dbReference type="NCBI Taxonomy" id="42249"/>
    <lineage>
        <taxon>Eukaryota</taxon>
        <taxon>Fungi</taxon>
        <taxon>Dikarya</taxon>
        <taxon>Ascomycota</taxon>
        <taxon>Pezizomycotina</taxon>
        <taxon>Pezizomycetes</taxon>
        <taxon>Pezizales</taxon>
        <taxon>Tuberaceae</taxon>
        <taxon>Tuber</taxon>
    </lineage>
</organism>
<dbReference type="Proteomes" id="UP000246991">
    <property type="component" value="Unassembled WGS sequence"/>
</dbReference>
<dbReference type="Gene3D" id="2.130.10.10">
    <property type="entry name" value="YVTN repeat-like/Quinoprotein amine dehydrogenase"/>
    <property type="match status" value="2"/>
</dbReference>
<sequence length="435" mass="46894">MTYKCNTIFLSSDVFSLSVHPTKPLYAAGLLGGRLEVYTWGDGSSASEGPKEVIVDHGEKYSMQWGTRRYRQSCRAVAFSADGEYIFSAGVNSLLKLADANTGQVVSKAYVPSLKDLTAEYPSVIAPLSSAHLLVGTDSGRIHLYDVRENSLTRPARTWKKVHDDYISSITPLPSAGGGLARQFVSTGASTLAYIDFRKPGKAVIRSEDQEDEQLCSAYVSGLPARAGRGGEKILVGNSSGVVALWNRDEWEDHQDRINFSKSSGESVDAITALPDTFLHRNSEFGKFVAAGSADGRVRIAKLGSNRIVETLRHSLTTQETKGAISSAGLSIDNEGVGGGVTELGIDCEGNLVSAGGCTIKVWYWDENAPDAQRRGKKGRRSPNETDTDTDLQDDGSSDNEQQSPKKKRRKKRKGGTGKAKSAGPQKLANFHGLD</sequence>
<accession>A0A317SMZ0</accession>
<feature type="compositionally biased region" description="Basic residues" evidence="6">
    <location>
        <begin position="405"/>
        <end position="416"/>
    </location>
</feature>
<evidence type="ECO:0000313" key="8">
    <source>
        <dbReference type="Proteomes" id="UP000246991"/>
    </source>
</evidence>
<evidence type="ECO:0000256" key="4">
    <source>
        <dbReference type="ARBA" id="ARBA00039238"/>
    </source>
</evidence>
<reference evidence="7 8" key="1">
    <citation type="submission" date="2018-03" db="EMBL/GenBank/DDBJ databases">
        <title>Genomes of Pezizomycetes fungi and the evolution of truffles.</title>
        <authorList>
            <person name="Murat C."/>
            <person name="Payen T."/>
            <person name="Noel B."/>
            <person name="Kuo A."/>
            <person name="Martin F.M."/>
        </authorList>
    </citation>
    <scope>NUCLEOTIDE SEQUENCE [LARGE SCALE GENOMIC DNA]</scope>
    <source>
        <strain evidence="7">091103-1</strain>
    </source>
</reference>
<dbReference type="OrthoDB" id="2288928at2759"/>
<proteinExistence type="inferred from homology"/>
<dbReference type="InterPro" id="IPR036322">
    <property type="entry name" value="WD40_repeat_dom_sf"/>
</dbReference>
<gene>
    <name evidence="7" type="ORF">C7212DRAFT_297129</name>
</gene>
<dbReference type="SUPFAM" id="SSF50978">
    <property type="entry name" value="WD40 repeat-like"/>
    <property type="match status" value="1"/>
</dbReference>
<comment type="caution">
    <text evidence="7">The sequence shown here is derived from an EMBL/GenBank/DDBJ whole genome shotgun (WGS) entry which is preliminary data.</text>
</comment>
<feature type="region of interest" description="Disordered" evidence="6">
    <location>
        <begin position="371"/>
        <end position="435"/>
    </location>
</feature>
<keyword evidence="3" id="KW-0677">Repeat</keyword>
<evidence type="ECO:0000256" key="5">
    <source>
        <dbReference type="ARBA" id="ARBA00039514"/>
    </source>
</evidence>
<evidence type="ECO:0000256" key="6">
    <source>
        <dbReference type="SAM" id="MobiDB-lite"/>
    </source>
</evidence>
<evidence type="ECO:0000256" key="1">
    <source>
        <dbReference type="ARBA" id="ARBA00007625"/>
    </source>
</evidence>
<comment type="similarity">
    <text evidence="1">Belongs to the WD repeat WDR55 family.</text>
</comment>
<dbReference type="InterPro" id="IPR050505">
    <property type="entry name" value="WDR55/POC1"/>
</dbReference>
<feature type="compositionally biased region" description="Acidic residues" evidence="6">
    <location>
        <begin position="386"/>
        <end position="398"/>
    </location>
</feature>
<keyword evidence="2" id="KW-0853">WD repeat</keyword>
<name>A0A317SMZ0_9PEZI</name>
<dbReference type="PANTHER" id="PTHR44019">
    <property type="entry name" value="WD REPEAT-CONTAINING PROTEIN 55"/>
    <property type="match status" value="1"/>
</dbReference>
<evidence type="ECO:0000256" key="2">
    <source>
        <dbReference type="ARBA" id="ARBA00022574"/>
    </source>
</evidence>
<protein>
    <recommendedName>
        <fullName evidence="4">WD repeat-containing protein JIP5</fullName>
    </recommendedName>
    <alternativeName>
        <fullName evidence="5">WD repeat-containing protein jip5</fullName>
    </alternativeName>
</protein>
<dbReference type="STRING" id="42249.A0A317SMZ0"/>
<evidence type="ECO:0000313" key="7">
    <source>
        <dbReference type="EMBL" id="PWW75799.1"/>
    </source>
</evidence>
<keyword evidence="8" id="KW-1185">Reference proteome</keyword>
<dbReference type="AlphaFoldDB" id="A0A317SMZ0"/>
<dbReference type="InterPro" id="IPR015943">
    <property type="entry name" value="WD40/YVTN_repeat-like_dom_sf"/>
</dbReference>
<dbReference type="PANTHER" id="PTHR44019:SF20">
    <property type="entry name" value="WD REPEAT-CONTAINING PROTEIN 55"/>
    <property type="match status" value="1"/>
</dbReference>
<dbReference type="EMBL" id="PYWC01000042">
    <property type="protein sequence ID" value="PWW75799.1"/>
    <property type="molecule type" value="Genomic_DNA"/>
</dbReference>